<keyword evidence="2" id="KW-1185">Reference proteome</keyword>
<dbReference type="EMBL" id="JAGKQM010000016">
    <property type="protein sequence ID" value="KAH0873775.1"/>
    <property type="molecule type" value="Genomic_DNA"/>
</dbReference>
<comment type="caution">
    <text evidence="1">The sequence shown here is derived from an EMBL/GenBank/DDBJ whole genome shotgun (WGS) entry which is preliminary data.</text>
</comment>
<accession>A0ABQ7Z0U6</accession>
<name>A0ABQ7Z0U6_BRANA</name>
<dbReference type="Proteomes" id="UP000824890">
    <property type="component" value="Unassembled WGS sequence"/>
</dbReference>
<sequence>IHQLQERISVRPITVCIRSIWDIKNHQTDSNQICTGFMCYDHHLSPIHIWFKLINIHLIGTTQKICSHSGFSVLHNSRQRKLTQLPYYIQIDQETTMSKVTDIGPIFPVHNFSPQNYKSLLRLATTPTYLPGKSLSTISIKQTWIVFYKSKQCADVVGQICMMQKTNQYHPEINTEVTVGLLLNSILKSKKNRKFKVVIFTSIIPKLFKGKLQLNSSPATKFYFNRSIEYIKHFKGRIKDQVKACSEGDFSSGKTT</sequence>
<dbReference type="Gene3D" id="2.40.50.140">
    <property type="entry name" value="Nucleic acid-binding proteins"/>
    <property type="match status" value="1"/>
</dbReference>
<protein>
    <submittedName>
        <fullName evidence="1">Uncharacterized protein</fullName>
    </submittedName>
</protein>
<evidence type="ECO:0000313" key="2">
    <source>
        <dbReference type="Proteomes" id="UP000824890"/>
    </source>
</evidence>
<reference evidence="1 2" key="1">
    <citation type="submission" date="2021-05" db="EMBL/GenBank/DDBJ databases">
        <title>Genome Assembly of Synthetic Allotetraploid Brassica napus Reveals Homoeologous Exchanges between Subgenomes.</title>
        <authorList>
            <person name="Davis J.T."/>
        </authorList>
    </citation>
    <scope>NUCLEOTIDE SEQUENCE [LARGE SCALE GENOMIC DNA]</scope>
    <source>
        <strain evidence="2">cv. Da-Ae</strain>
        <tissue evidence="1">Seedling</tissue>
    </source>
</reference>
<feature type="non-terminal residue" evidence="1">
    <location>
        <position position="1"/>
    </location>
</feature>
<organism evidence="1 2">
    <name type="scientific">Brassica napus</name>
    <name type="common">Rape</name>
    <dbReference type="NCBI Taxonomy" id="3708"/>
    <lineage>
        <taxon>Eukaryota</taxon>
        <taxon>Viridiplantae</taxon>
        <taxon>Streptophyta</taxon>
        <taxon>Embryophyta</taxon>
        <taxon>Tracheophyta</taxon>
        <taxon>Spermatophyta</taxon>
        <taxon>Magnoliopsida</taxon>
        <taxon>eudicotyledons</taxon>
        <taxon>Gunneridae</taxon>
        <taxon>Pentapetalae</taxon>
        <taxon>rosids</taxon>
        <taxon>malvids</taxon>
        <taxon>Brassicales</taxon>
        <taxon>Brassicaceae</taxon>
        <taxon>Brassiceae</taxon>
        <taxon>Brassica</taxon>
    </lineage>
</organism>
<proteinExistence type="predicted"/>
<dbReference type="InterPro" id="IPR012340">
    <property type="entry name" value="NA-bd_OB-fold"/>
</dbReference>
<evidence type="ECO:0000313" key="1">
    <source>
        <dbReference type="EMBL" id="KAH0873775.1"/>
    </source>
</evidence>
<gene>
    <name evidence="1" type="ORF">HID58_071137</name>
</gene>